<dbReference type="EMBL" id="APQD01000019">
    <property type="protein sequence ID" value="ENV81923.1"/>
    <property type="molecule type" value="Genomic_DNA"/>
</dbReference>
<evidence type="ECO:0000313" key="1">
    <source>
        <dbReference type="EMBL" id="ENV81923.1"/>
    </source>
</evidence>
<proteinExistence type="predicted"/>
<dbReference type="PATRIC" id="fig|1120925.3.peg.2500"/>
<dbReference type="RefSeq" id="WP_005011561.1">
    <property type="nucleotide sequence ID" value="NZ_KB849727.1"/>
</dbReference>
<dbReference type="Proteomes" id="UP000018460">
    <property type="component" value="Unassembled WGS sequence"/>
</dbReference>
<keyword evidence="2" id="KW-1185">Reference proteome</keyword>
<dbReference type="AlphaFoldDB" id="N9DN77"/>
<dbReference type="InterPro" id="IPR045633">
    <property type="entry name" value="DUF6414"/>
</dbReference>
<protein>
    <submittedName>
        <fullName evidence="1">Uncharacterized protein</fullName>
    </submittedName>
</protein>
<comment type="caution">
    <text evidence="1">The sequence shown here is derived from an EMBL/GenBank/DDBJ whole genome shotgun (WGS) entry which is preliminary data.</text>
</comment>
<organism evidence="1 2">
    <name type="scientific">Acinetobacter bouvetii DSM 14964 = CIP 107468</name>
    <dbReference type="NCBI Taxonomy" id="1120925"/>
    <lineage>
        <taxon>Bacteria</taxon>
        <taxon>Pseudomonadati</taxon>
        <taxon>Pseudomonadota</taxon>
        <taxon>Gammaproteobacteria</taxon>
        <taxon>Moraxellales</taxon>
        <taxon>Moraxellaceae</taxon>
        <taxon>Acinetobacter</taxon>
    </lineage>
</organism>
<sequence length="317" mass="36037">MKDLLEPIYLNEKMLLNCAGYLFDGVETSTNISHTNSDQNNKRLKGTANIGTNGILEWLAKAEGNFEGNLDNQSHNNYSKSSTKYLTLGAIHMKVLKELYVNEYVHEIKDLTKIESDIPYKKIEGILQPVDFFEIIQIIKSLTPHFETIFNLFGNEIFSNKTIPQKGNKPSNQALNAKNGIQILTGVINELEKNYLESNLLEMMILDNQGKCIGIVDLDINDQDPKRIKAQLTDGYFHIYGKITKTVSPDGEIDLIQRSLISPLLRILEQGFIAWQEHQKAIQFLLVKEFIMQKLNQVLKLKIQGPAVRIRAMSICI</sequence>
<gene>
    <name evidence="1" type="ORF">F941_02367</name>
</gene>
<dbReference type="Pfam" id="PF19952">
    <property type="entry name" value="DUF6414"/>
    <property type="match status" value="1"/>
</dbReference>
<accession>N9DN77</accession>
<reference evidence="1 2" key="1">
    <citation type="submission" date="2013-02" db="EMBL/GenBank/DDBJ databases">
        <title>The Genome Sequence of Acinetobacter bouvetii CIP 107468.</title>
        <authorList>
            <consortium name="The Broad Institute Genome Sequencing Platform"/>
            <consortium name="The Broad Institute Genome Sequencing Center for Infectious Disease"/>
            <person name="Cerqueira G."/>
            <person name="Feldgarden M."/>
            <person name="Courvalin P."/>
            <person name="Perichon B."/>
            <person name="Grillot-Courvalin C."/>
            <person name="Clermont D."/>
            <person name="Rocha E."/>
            <person name="Yoon E.-J."/>
            <person name="Nemec A."/>
            <person name="Walker B."/>
            <person name="Young S.K."/>
            <person name="Zeng Q."/>
            <person name="Gargeya S."/>
            <person name="Fitzgerald M."/>
            <person name="Haas B."/>
            <person name="Abouelleil A."/>
            <person name="Alvarado L."/>
            <person name="Arachchi H.M."/>
            <person name="Berlin A.M."/>
            <person name="Chapman S.B."/>
            <person name="Dewar J."/>
            <person name="Goldberg J."/>
            <person name="Griggs A."/>
            <person name="Gujja S."/>
            <person name="Hansen M."/>
            <person name="Howarth C."/>
            <person name="Imamovic A."/>
            <person name="Larimer J."/>
            <person name="McCowan C."/>
            <person name="Murphy C."/>
            <person name="Neiman D."/>
            <person name="Pearson M."/>
            <person name="Priest M."/>
            <person name="Roberts A."/>
            <person name="Saif S."/>
            <person name="Shea T."/>
            <person name="Sisk P."/>
            <person name="Sykes S."/>
            <person name="Wortman J."/>
            <person name="Nusbaum C."/>
            <person name="Birren B."/>
        </authorList>
    </citation>
    <scope>NUCLEOTIDE SEQUENCE [LARGE SCALE GENOMIC DNA]</scope>
    <source>
        <strain evidence="1 2">CIP 107468</strain>
    </source>
</reference>
<dbReference type="OrthoDB" id="7015774at2"/>
<name>N9DN77_9GAMM</name>
<evidence type="ECO:0000313" key="2">
    <source>
        <dbReference type="Proteomes" id="UP000018460"/>
    </source>
</evidence>